<evidence type="ECO:0000313" key="2">
    <source>
        <dbReference type="EMBL" id="MFC3968743.1"/>
    </source>
</evidence>
<sequence length="102" mass="11686">MSIDTTTSDWRHEMRPKKAHRAKKAMGFLFLPAILAEEQFKRGRLELVLPSVINVAPPLYAVYSYSAYLPAKIRTFRDFIRHRSNLGWVLTGDEPPTEPGTL</sequence>
<accession>A0ABV8E8C7</accession>
<comment type="caution">
    <text evidence="2">The sequence shown here is derived from an EMBL/GenBank/DDBJ whole genome shotgun (WGS) entry which is preliminary data.</text>
</comment>
<dbReference type="SUPFAM" id="SSF53850">
    <property type="entry name" value="Periplasmic binding protein-like II"/>
    <property type="match status" value="1"/>
</dbReference>
<keyword evidence="3" id="KW-1185">Reference proteome</keyword>
<dbReference type="InterPro" id="IPR005119">
    <property type="entry name" value="LysR_subst-bd"/>
</dbReference>
<name>A0ABV8E8C7_9HYPH</name>
<protein>
    <submittedName>
        <fullName evidence="2">LysR substrate-binding domain-containing protein</fullName>
    </submittedName>
</protein>
<dbReference type="Proteomes" id="UP001595697">
    <property type="component" value="Unassembled WGS sequence"/>
</dbReference>
<proteinExistence type="predicted"/>
<dbReference type="Pfam" id="PF03466">
    <property type="entry name" value="LysR_substrate"/>
    <property type="match status" value="1"/>
</dbReference>
<gene>
    <name evidence="2" type="ORF">ACFOVS_11505</name>
</gene>
<dbReference type="EMBL" id="JBHSBD010000049">
    <property type="protein sequence ID" value="MFC3968743.1"/>
    <property type="molecule type" value="Genomic_DNA"/>
</dbReference>
<dbReference type="RefSeq" id="WP_247259543.1">
    <property type="nucleotide sequence ID" value="NZ_JALJQZ010000003.1"/>
</dbReference>
<evidence type="ECO:0000259" key="1">
    <source>
        <dbReference type="Pfam" id="PF03466"/>
    </source>
</evidence>
<reference evidence="3" key="1">
    <citation type="journal article" date="2019" name="Int. J. Syst. Evol. Microbiol.">
        <title>The Global Catalogue of Microorganisms (GCM) 10K type strain sequencing project: providing services to taxonomists for standard genome sequencing and annotation.</title>
        <authorList>
            <consortium name="The Broad Institute Genomics Platform"/>
            <consortium name="The Broad Institute Genome Sequencing Center for Infectious Disease"/>
            <person name="Wu L."/>
            <person name="Ma J."/>
        </authorList>
    </citation>
    <scope>NUCLEOTIDE SEQUENCE [LARGE SCALE GENOMIC DNA]</scope>
    <source>
        <strain evidence="3">TBRC 5781</strain>
    </source>
</reference>
<feature type="domain" description="LysR substrate-binding" evidence="1">
    <location>
        <begin position="24"/>
        <end position="83"/>
    </location>
</feature>
<organism evidence="2 3">
    <name type="scientific">Rhizobium lemnae</name>
    <dbReference type="NCBI Taxonomy" id="1214924"/>
    <lineage>
        <taxon>Bacteria</taxon>
        <taxon>Pseudomonadati</taxon>
        <taxon>Pseudomonadota</taxon>
        <taxon>Alphaproteobacteria</taxon>
        <taxon>Hyphomicrobiales</taxon>
        <taxon>Rhizobiaceae</taxon>
        <taxon>Rhizobium/Agrobacterium group</taxon>
        <taxon>Rhizobium</taxon>
    </lineage>
</organism>
<evidence type="ECO:0000313" key="3">
    <source>
        <dbReference type="Proteomes" id="UP001595697"/>
    </source>
</evidence>
<dbReference type="Gene3D" id="3.40.190.290">
    <property type="match status" value="1"/>
</dbReference>